<evidence type="ECO:0000313" key="2">
    <source>
        <dbReference type="EMBL" id="KAH9592812.1"/>
    </source>
</evidence>
<reference evidence="2" key="3">
    <citation type="submission" date="2021-06" db="EMBL/GenBank/DDBJ databases">
        <title>Chromosome-level genome assembly for S. haematobium.</title>
        <authorList>
            <person name="Stroehlein A.J."/>
        </authorList>
    </citation>
    <scope>NUCLEOTIDE SEQUENCE</scope>
</reference>
<accession>A0A095A0V9</accession>
<dbReference type="CTD" id="24596093"/>
<organism evidence="3">
    <name type="scientific">Schistosoma haematobium</name>
    <name type="common">Blood fluke</name>
    <dbReference type="NCBI Taxonomy" id="6185"/>
    <lineage>
        <taxon>Eukaryota</taxon>
        <taxon>Metazoa</taxon>
        <taxon>Spiralia</taxon>
        <taxon>Lophotrochozoa</taxon>
        <taxon>Platyhelminthes</taxon>
        <taxon>Trematoda</taxon>
        <taxon>Digenea</taxon>
        <taxon>Strigeidida</taxon>
        <taxon>Schistosomatoidea</taxon>
        <taxon>Schistosomatidae</taxon>
        <taxon>Schistosoma</taxon>
    </lineage>
</organism>
<feature type="transmembrane region" description="Helical" evidence="1">
    <location>
        <begin position="44"/>
        <end position="63"/>
    </location>
</feature>
<reference evidence="3" key="1">
    <citation type="journal article" date="2012" name="Nat. Genet.">
        <title>Whole-genome sequence of Schistosoma haematobium.</title>
        <authorList>
            <person name="Young N.D."/>
            <person name="Jex A.R."/>
            <person name="Li B."/>
            <person name="Liu S."/>
            <person name="Yang L."/>
            <person name="Xiong Z."/>
            <person name="Li Y."/>
            <person name="Cantacessi C."/>
            <person name="Hall R.S."/>
            <person name="Xu X."/>
            <person name="Chen F."/>
            <person name="Wu X."/>
            <person name="Zerlotini A."/>
            <person name="Oliveira G."/>
            <person name="Hofmann A."/>
            <person name="Zhang G."/>
            <person name="Fang X."/>
            <person name="Kang Y."/>
            <person name="Campbell B.E."/>
            <person name="Loukas A."/>
            <person name="Ranganathan S."/>
            <person name="Rollinson D."/>
            <person name="Rinaldi G."/>
            <person name="Brindley P.J."/>
            <person name="Yang H."/>
            <person name="Wang J."/>
            <person name="Wang J."/>
            <person name="Gasser R.B."/>
        </authorList>
    </citation>
    <scope>NUCLEOTIDE SEQUENCE [LARGE SCALE GENOMIC DNA]</scope>
</reference>
<gene>
    <name evidence="2" type="primary">SMPD2_8</name>
    <name evidence="2" type="ORF">MS3_00004610</name>
    <name evidence="3" type="ORF">MS3_08878</name>
</gene>
<dbReference type="KEGG" id="shx:MS3_00004610"/>
<keyword evidence="1" id="KW-0472">Membrane</keyword>
<reference evidence="2" key="2">
    <citation type="journal article" date="2019" name="Gigascience">
        <title>High-quality Schistosoma haematobium genome achieved by single-molecule and long-range sequencing.</title>
        <authorList>
            <person name="Stroehlein A.J."/>
            <person name="Korhonen P.K."/>
            <person name="Chong T.M."/>
            <person name="Lim Y.L."/>
            <person name="Chan K.G."/>
            <person name="Webster B."/>
            <person name="Rollinson D."/>
            <person name="Brindley P.J."/>
            <person name="Gasser R.B."/>
            <person name="Young N.D."/>
        </authorList>
    </citation>
    <scope>NUCLEOTIDE SEQUENCE</scope>
</reference>
<dbReference type="RefSeq" id="XP_012800170.1">
    <property type="nucleotide sequence ID" value="XM_012944716.1"/>
</dbReference>
<evidence type="ECO:0000313" key="3">
    <source>
        <dbReference type="EMBL" id="KGB40412.1"/>
    </source>
</evidence>
<dbReference type="AlphaFoldDB" id="A0A095A0V9"/>
<protein>
    <submittedName>
        <fullName evidence="2">Sphingomyelin phosphodiesterase 2, neutral membrane (Neutral sphingomyelinase)</fullName>
    </submittedName>
</protein>
<evidence type="ECO:0000256" key="1">
    <source>
        <dbReference type="SAM" id="Phobius"/>
    </source>
</evidence>
<keyword evidence="1" id="KW-0812">Transmembrane</keyword>
<keyword evidence="4" id="KW-1185">Reference proteome</keyword>
<reference evidence="2" key="4">
    <citation type="journal article" date="2022" name="PLoS Pathog.">
        <title>Chromosome-level genome of Schistosoma haematobium underpins genome-wide explorations of molecular variation.</title>
        <authorList>
            <person name="Stroehlein A.J."/>
            <person name="Korhonen P.K."/>
            <person name="Lee V.V."/>
            <person name="Ralph S.A."/>
            <person name="Mentink-Kane M."/>
            <person name="You H."/>
            <person name="McManus D.P."/>
            <person name="Tchuente L.T."/>
            <person name="Stothard J.R."/>
            <person name="Kaur P."/>
            <person name="Dudchenko O."/>
            <person name="Aiden E.L."/>
            <person name="Yang B."/>
            <person name="Yang H."/>
            <person name="Emery A.M."/>
            <person name="Webster B.L."/>
            <person name="Brindley P.J."/>
            <person name="Rollinson D."/>
            <person name="Chang B.C.H."/>
            <person name="Gasser R.B."/>
            <person name="Young N.D."/>
        </authorList>
    </citation>
    <scope>NUCLEOTIDE SEQUENCE</scope>
</reference>
<dbReference type="Proteomes" id="UP000471633">
    <property type="component" value="Unassembled WGS sequence"/>
</dbReference>
<proteinExistence type="predicted"/>
<keyword evidence="1" id="KW-1133">Transmembrane helix</keyword>
<feature type="transmembrane region" description="Helical" evidence="1">
    <location>
        <begin position="109"/>
        <end position="131"/>
    </location>
</feature>
<feature type="transmembrane region" description="Helical" evidence="1">
    <location>
        <begin position="84"/>
        <end position="103"/>
    </location>
</feature>
<sequence>MSRLLSLILQPISIAFIVLGFLVDRWGCGRLLDSCLHYYKTATIMLMLFLIIGMSFLIVAFSLDLATIISSSLDLNATYNSIKLILLLVGLTGIFSGILICAIKIERDYSQLICVIGIVIACQVALLNLFLYPCFFENKPKVVVAEAVAK</sequence>
<dbReference type="GeneID" id="24596093"/>
<evidence type="ECO:0000313" key="4">
    <source>
        <dbReference type="Proteomes" id="UP000471633"/>
    </source>
</evidence>
<dbReference type="EMBL" id="KL251456">
    <property type="protein sequence ID" value="KGB40412.1"/>
    <property type="molecule type" value="Genomic_DNA"/>
</dbReference>
<name>A0A095A0V9_SCHHA</name>
<dbReference type="EMBL" id="AMPZ03000002">
    <property type="protein sequence ID" value="KAH9592812.1"/>
    <property type="molecule type" value="Genomic_DNA"/>
</dbReference>